<keyword evidence="4" id="KW-1185">Reference proteome</keyword>
<comment type="caution">
    <text evidence="3">The sequence shown here is derived from an EMBL/GenBank/DDBJ whole genome shotgun (WGS) entry which is preliminary data.</text>
</comment>
<feature type="signal peptide" evidence="2">
    <location>
        <begin position="1"/>
        <end position="45"/>
    </location>
</feature>
<gene>
    <name evidence="3" type="ORF">WG622_09705</name>
</gene>
<reference evidence="3 4" key="1">
    <citation type="submission" date="2024-03" db="EMBL/GenBank/DDBJ databases">
        <title>Cognatishimia coralii sp. nov., a marine bacterium isolated from coral surrounding seawater.</title>
        <authorList>
            <person name="Liu X."/>
            <person name="Liu S."/>
            <person name="Sun H."/>
            <person name="Zhang Y."/>
        </authorList>
    </citation>
    <scope>NUCLEOTIDE SEQUENCE [LARGE SCALE GENOMIC DNA]</scope>
    <source>
        <strain evidence="3 4">D5M38</strain>
    </source>
</reference>
<organism evidence="3 4">
    <name type="scientific">Cognatishimia coralii</name>
    <dbReference type="NCBI Taxonomy" id="3083254"/>
    <lineage>
        <taxon>Bacteria</taxon>
        <taxon>Pseudomonadati</taxon>
        <taxon>Pseudomonadota</taxon>
        <taxon>Alphaproteobacteria</taxon>
        <taxon>Rhodobacterales</taxon>
        <taxon>Paracoccaceae</taxon>
        <taxon>Cognatishimia</taxon>
    </lineage>
</organism>
<accession>A0ABU8QGG0</accession>
<sequence length="138" mass="13821">MTSLMRELHATSVLGRWSKHVKGTAMKHLTAATVMALLVSGPLFAANATDTPADTLHPNIHDKVGNGPGANSNANPNGNNGQGSNGGAIHGIGNVPGQSGADPSDGEPGFADQLETVHGGIGAKNKNAADGGRVEIEG</sequence>
<dbReference type="Proteomes" id="UP001368270">
    <property type="component" value="Unassembled WGS sequence"/>
</dbReference>
<keyword evidence="2" id="KW-0732">Signal</keyword>
<feature type="region of interest" description="Disordered" evidence="1">
    <location>
        <begin position="54"/>
        <end position="138"/>
    </location>
</feature>
<feature type="chain" id="PRO_5046631051" evidence="2">
    <location>
        <begin position="46"/>
        <end position="138"/>
    </location>
</feature>
<evidence type="ECO:0000256" key="2">
    <source>
        <dbReference type="SAM" id="SignalP"/>
    </source>
</evidence>
<evidence type="ECO:0000256" key="1">
    <source>
        <dbReference type="SAM" id="MobiDB-lite"/>
    </source>
</evidence>
<protein>
    <submittedName>
        <fullName evidence="3">Uncharacterized protein</fullName>
    </submittedName>
</protein>
<feature type="compositionally biased region" description="Gly residues" evidence="1">
    <location>
        <begin position="80"/>
        <end position="90"/>
    </location>
</feature>
<dbReference type="EMBL" id="JBBGAZ010000004">
    <property type="protein sequence ID" value="MEJ5218515.1"/>
    <property type="molecule type" value="Genomic_DNA"/>
</dbReference>
<feature type="compositionally biased region" description="Low complexity" evidence="1">
    <location>
        <begin position="69"/>
        <end position="79"/>
    </location>
</feature>
<dbReference type="RefSeq" id="WP_339403412.1">
    <property type="nucleotide sequence ID" value="NZ_JBBGAZ010000004.1"/>
</dbReference>
<proteinExistence type="predicted"/>
<evidence type="ECO:0000313" key="3">
    <source>
        <dbReference type="EMBL" id="MEJ5218515.1"/>
    </source>
</evidence>
<name>A0ABU8QGG0_9RHOB</name>
<evidence type="ECO:0000313" key="4">
    <source>
        <dbReference type="Proteomes" id="UP001368270"/>
    </source>
</evidence>